<dbReference type="AlphaFoldDB" id="A0A939K100"/>
<protein>
    <submittedName>
        <fullName evidence="3">DUF2147 domain-containing protein</fullName>
    </submittedName>
</protein>
<dbReference type="InterPro" id="IPR019223">
    <property type="entry name" value="DUF2147"/>
</dbReference>
<comment type="caution">
    <text evidence="3">The sequence shown here is derived from an EMBL/GenBank/DDBJ whole genome shotgun (WGS) entry which is preliminary data.</text>
</comment>
<feature type="chain" id="PRO_5036690930" evidence="1">
    <location>
        <begin position="20"/>
        <end position="138"/>
    </location>
</feature>
<keyword evidence="4" id="KW-1185">Reference proteome</keyword>
<feature type="signal peptide" evidence="1">
    <location>
        <begin position="1"/>
        <end position="19"/>
    </location>
</feature>
<dbReference type="Gene3D" id="2.40.128.520">
    <property type="match status" value="1"/>
</dbReference>
<name>A0A939K100_9BACT</name>
<reference evidence="3 4" key="1">
    <citation type="submission" date="2021-03" db="EMBL/GenBank/DDBJ databases">
        <title>Fibrella sp. HMF5036 genome sequencing and assembly.</title>
        <authorList>
            <person name="Kang H."/>
            <person name="Kim H."/>
            <person name="Bae S."/>
            <person name="Joh K."/>
        </authorList>
    </citation>
    <scope>NUCLEOTIDE SEQUENCE [LARGE SCALE GENOMIC DNA]</scope>
    <source>
        <strain evidence="3 4">HMF5036</strain>
    </source>
</reference>
<evidence type="ECO:0000259" key="2">
    <source>
        <dbReference type="Pfam" id="PF09917"/>
    </source>
</evidence>
<sequence>MKKLLFCLLLFCLVPETYAQKADAIVGEWISEHKDGRIQVYRKGDEYFGKLIWIQDQTVLDAYNPDPALRSRPLMGSVILSNIKFVKNSWEDGRIYDPQSGKSYSCNMQLANDKTLKIRGYIGISLLGRTSVWSKATL</sequence>
<dbReference type="PANTHER" id="PTHR36919:SF2">
    <property type="entry name" value="BLL6627 PROTEIN"/>
    <property type="match status" value="1"/>
</dbReference>
<feature type="domain" description="DUF2147" evidence="2">
    <location>
        <begin position="27"/>
        <end position="135"/>
    </location>
</feature>
<proteinExistence type="predicted"/>
<organism evidence="3 4">
    <name type="scientific">Fibrella aquatilis</name>
    <dbReference type="NCBI Taxonomy" id="2817059"/>
    <lineage>
        <taxon>Bacteria</taxon>
        <taxon>Pseudomonadati</taxon>
        <taxon>Bacteroidota</taxon>
        <taxon>Cytophagia</taxon>
        <taxon>Cytophagales</taxon>
        <taxon>Spirosomataceae</taxon>
        <taxon>Fibrella</taxon>
    </lineage>
</organism>
<accession>A0A939K100</accession>
<evidence type="ECO:0000313" key="4">
    <source>
        <dbReference type="Proteomes" id="UP000664795"/>
    </source>
</evidence>
<dbReference type="PANTHER" id="PTHR36919">
    <property type="entry name" value="BLR1215 PROTEIN"/>
    <property type="match status" value="1"/>
</dbReference>
<evidence type="ECO:0000313" key="3">
    <source>
        <dbReference type="EMBL" id="MBO0932993.1"/>
    </source>
</evidence>
<dbReference type="Pfam" id="PF09917">
    <property type="entry name" value="DUF2147"/>
    <property type="match status" value="1"/>
</dbReference>
<dbReference type="RefSeq" id="WP_207336960.1">
    <property type="nucleotide sequence ID" value="NZ_JAFMYU010000016.1"/>
</dbReference>
<evidence type="ECO:0000256" key="1">
    <source>
        <dbReference type="SAM" id="SignalP"/>
    </source>
</evidence>
<dbReference type="EMBL" id="JAFMYU010000016">
    <property type="protein sequence ID" value="MBO0932993.1"/>
    <property type="molecule type" value="Genomic_DNA"/>
</dbReference>
<dbReference type="Proteomes" id="UP000664795">
    <property type="component" value="Unassembled WGS sequence"/>
</dbReference>
<keyword evidence="1" id="KW-0732">Signal</keyword>
<gene>
    <name evidence="3" type="ORF">J2I48_18435</name>
</gene>